<comment type="caution">
    <text evidence="3">The sequence shown here is derived from an EMBL/GenBank/DDBJ whole genome shotgun (WGS) entry which is preliminary data.</text>
</comment>
<comment type="similarity">
    <text evidence="1 2">Belongs to the phD/YefM antitoxin family.</text>
</comment>
<evidence type="ECO:0000313" key="4">
    <source>
        <dbReference type="Proteomes" id="UP000542889"/>
    </source>
</evidence>
<dbReference type="Gene3D" id="3.40.1620.10">
    <property type="entry name" value="YefM-like domain"/>
    <property type="match status" value="1"/>
</dbReference>
<dbReference type="EMBL" id="JABXWP010000009">
    <property type="protein sequence ID" value="NVO88393.1"/>
    <property type="molecule type" value="Genomic_DNA"/>
</dbReference>
<comment type="function">
    <text evidence="2">Antitoxin component of a type II toxin-antitoxin (TA) system.</text>
</comment>
<accession>A0A7Y7QHK6</accession>
<dbReference type="RefSeq" id="WP_033573889.1">
    <property type="nucleotide sequence ID" value="NZ_CP045531.1"/>
</dbReference>
<dbReference type="InterPro" id="IPR051405">
    <property type="entry name" value="phD/YefM_antitoxin"/>
</dbReference>
<proteinExistence type="inferred from homology"/>
<dbReference type="SUPFAM" id="SSF143120">
    <property type="entry name" value="YefM-like"/>
    <property type="match status" value="1"/>
</dbReference>
<dbReference type="AlphaFoldDB" id="A0A7Y7QHK6"/>
<dbReference type="InterPro" id="IPR006442">
    <property type="entry name" value="Antitoxin_Phd/YefM"/>
</dbReference>
<dbReference type="PANTHER" id="PTHR33713">
    <property type="entry name" value="ANTITOXIN YAFN-RELATED"/>
    <property type="match status" value="1"/>
</dbReference>
<evidence type="ECO:0000313" key="3">
    <source>
        <dbReference type="EMBL" id="NVO88393.1"/>
    </source>
</evidence>
<dbReference type="InterPro" id="IPR036165">
    <property type="entry name" value="YefM-like_sf"/>
</dbReference>
<protein>
    <recommendedName>
        <fullName evidence="2">Antitoxin</fullName>
    </recommendedName>
</protein>
<evidence type="ECO:0000256" key="1">
    <source>
        <dbReference type="ARBA" id="ARBA00009981"/>
    </source>
</evidence>
<dbReference type="PANTHER" id="PTHR33713:SF6">
    <property type="entry name" value="ANTITOXIN YEFM"/>
    <property type="match status" value="1"/>
</dbReference>
<dbReference type="Proteomes" id="UP000542889">
    <property type="component" value="Unassembled WGS sequence"/>
</dbReference>
<dbReference type="Pfam" id="PF02604">
    <property type="entry name" value="PhdYeFM_antitox"/>
    <property type="match status" value="1"/>
</dbReference>
<dbReference type="NCBIfam" id="TIGR01552">
    <property type="entry name" value="phd_fam"/>
    <property type="match status" value="1"/>
</dbReference>
<gene>
    <name evidence="3" type="ORF">HWN39_07730</name>
</gene>
<sequence length="89" mass="10180">MEATNYSNFRRNLKHYMSQVNEDAEPLLVTAKDDDDNVVVMSKHDFDAIEETLYLLSNPKLMAKIKRGDAQIAAGKAKQHELLTDFDHD</sequence>
<organism evidence="3 4">
    <name type="scientific">Lacticaseibacillus rhamnosus</name>
    <name type="common">Lactobacillus rhamnosus</name>
    <dbReference type="NCBI Taxonomy" id="47715"/>
    <lineage>
        <taxon>Bacteria</taxon>
        <taxon>Bacillati</taxon>
        <taxon>Bacillota</taxon>
        <taxon>Bacilli</taxon>
        <taxon>Lactobacillales</taxon>
        <taxon>Lactobacillaceae</taxon>
        <taxon>Lacticaseibacillus</taxon>
    </lineage>
</organism>
<name>A0A7Y7QHK6_LACRH</name>
<dbReference type="Gene3D" id="1.10.1220.170">
    <property type="match status" value="1"/>
</dbReference>
<evidence type="ECO:0000256" key="2">
    <source>
        <dbReference type="RuleBase" id="RU362080"/>
    </source>
</evidence>
<reference evidence="3 4" key="1">
    <citation type="submission" date="2020-06" db="EMBL/GenBank/DDBJ databases">
        <title>Lactobacillus rhamnosus QC,genome.</title>
        <authorList>
            <person name="Yi H."/>
            <person name="Jin M."/>
        </authorList>
    </citation>
    <scope>NUCLEOTIDE SEQUENCE [LARGE SCALE GENOMIC DNA]</scope>
    <source>
        <strain evidence="3 4">QC</strain>
    </source>
</reference>